<reference evidence="1" key="2">
    <citation type="submission" date="2020-09" db="EMBL/GenBank/DDBJ databases">
        <authorList>
            <person name="Sun Q."/>
            <person name="Kim S."/>
        </authorList>
    </citation>
    <scope>NUCLEOTIDE SEQUENCE</scope>
    <source>
        <strain evidence="1">KCTC 23732</strain>
    </source>
</reference>
<evidence type="ECO:0000313" key="1">
    <source>
        <dbReference type="EMBL" id="GGW91358.1"/>
    </source>
</evidence>
<reference evidence="1" key="1">
    <citation type="journal article" date="2014" name="Int. J. Syst. Evol. Microbiol.">
        <title>Complete genome sequence of Corynebacterium casei LMG S-19264T (=DSM 44701T), isolated from a smear-ripened cheese.</title>
        <authorList>
            <consortium name="US DOE Joint Genome Institute (JGI-PGF)"/>
            <person name="Walter F."/>
            <person name="Albersmeier A."/>
            <person name="Kalinowski J."/>
            <person name="Ruckert C."/>
        </authorList>
    </citation>
    <scope>NUCLEOTIDE SEQUENCE</scope>
    <source>
        <strain evidence="1">KCTC 23732</strain>
    </source>
</reference>
<dbReference type="AlphaFoldDB" id="A0A918JNA3"/>
<dbReference type="EMBL" id="BMYS01000016">
    <property type="protein sequence ID" value="GGW91358.1"/>
    <property type="molecule type" value="Genomic_DNA"/>
</dbReference>
<organism evidence="1 2">
    <name type="scientific">Advenella faeciporci</name>
    <dbReference type="NCBI Taxonomy" id="797535"/>
    <lineage>
        <taxon>Bacteria</taxon>
        <taxon>Pseudomonadati</taxon>
        <taxon>Pseudomonadota</taxon>
        <taxon>Betaproteobacteria</taxon>
        <taxon>Burkholderiales</taxon>
        <taxon>Alcaligenaceae</taxon>
    </lineage>
</organism>
<name>A0A918JNA3_9BURK</name>
<dbReference type="Proteomes" id="UP000608345">
    <property type="component" value="Unassembled WGS sequence"/>
</dbReference>
<protein>
    <submittedName>
        <fullName evidence="1">Uncharacterized protein</fullName>
    </submittedName>
</protein>
<accession>A0A918JNA3</accession>
<gene>
    <name evidence="1" type="ORF">GCM10011450_21960</name>
</gene>
<evidence type="ECO:0000313" key="2">
    <source>
        <dbReference type="Proteomes" id="UP000608345"/>
    </source>
</evidence>
<dbReference type="RefSeq" id="WP_189385537.1">
    <property type="nucleotide sequence ID" value="NZ_BAABFY010000005.1"/>
</dbReference>
<comment type="caution">
    <text evidence="1">The sequence shown here is derived from an EMBL/GenBank/DDBJ whole genome shotgun (WGS) entry which is preliminary data.</text>
</comment>
<proteinExistence type="predicted"/>
<sequence>MTRYISYENMDGITEKLNLDPYDPVPENIIEIKKLLVKKLDIDTADQTPGSPKTPEELLDDALNNVNIAPSTVKLVIN</sequence>
<keyword evidence="2" id="KW-1185">Reference proteome</keyword>